<dbReference type="InterPro" id="IPR027275">
    <property type="entry name" value="PRC-brl_dom"/>
</dbReference>
<proteinExistence type="predicted"/>
<evidence type="ECO:0000313" key="2">
    <source>
        <dbReference type="EMBL" id="MDA7027669.1"/>
    </source>
</evidence>
<accession>A0ABT4X5Z1</accession>
<feature type="domain" description="PRC-barrel" evidence="1">
    <location>
        <begin position="3"/>
        <end position="71"/>
    </location>
</feature>
<protein>
    <submittedName>
        <fullName evidence="2">PRC-barrel domain-containing protein</fullName>
    </submittedName>
</protein>
<evidence type="ECO:0000259" key="1">
    <source>
        <dbReference type="Pfam" id="PF05239"/>
    </source>
</evidence>
<keyword evidence="3" id="KW-1185">Reference proteome</keyword>
<evidence type="ECO:0000313" key="3">
    <source>
        <dbReference type="Proteomes" id="UP001211894"/>
    </source>
</evidence>
<name>A0ABT4X5Z1_9BACI</name>
<dbReference type="EMBL" id="JAQKAB010000009">
    <property type="protein sequence ID" value="MDA7027669.1"/>
    <property type="molecule type" value="Genomic_DNA"/>
</dbReference>
<gene>
    <name evidence="2" type="ORF">PJ311_13865</name>
</gene>
<feature type="domain" description="PRC-barrel" evidence="1">
    <location>
        <begin position="81"/>
        <end position="150"/>
    </location>
</feature>
<comment type="caution">
    <text evidence="2">The sequence shown here is derived from an EMBL/GenBank/DDBJ whole genome shotgun (WGS) entry which is preliminary data.</text>
</comment>
<sequence>MRTCNELEGLNVYDRQSTLLLGLITDICFSHEGTCLGLIMEEKRRFYHHRSLLPLPSVTDINSNGVYVDFTQFKPMPIPKNSYSYDQLKQKMVKTKEGSSLGILEDVYFTSDSGIIVAYELSDGFFADLSGEKKQVHSSGEPLEVGKNSIVLNEQEVCSNANMSEL</sequence>
<organism evidence="2 3">
    <name type="scientific">Bacillus changyiensis</name>
    <dbReference type="NCBI Taxonomy" id="3004103"/>
    <lineage>
        <taxon>Bacteria</taxon>
        <taxon>Bacillati</taxon>
        <taxon>Bacillota</taxon>
        <taxon>Bacilli</taxon>
        <taxon>Bacillales</taxon>
        <taxon>Bacillaceae</taxon>
        <taxon>Bacillus</taxon>
    </lineage>
</organism>
<dbReference type="Pfam" id="PF05239">
    <property type="entry name" value="PRC"/>
    <property type="match status" value="2"/>
</dbReference>
<dbReference type="SUPFAM" id="SSF50346">
    <property type="entry name" value="PRC-barrel domain"/>
    <property type="match status" value="1"/>
</dbReference>
<dbReference type="Proteomes" id="UP001211894">
    <property type="component" value="Unassembled WGS sequence"/>
</dbReference>
<reference evidence="2 3" key="1">
    <citation type="submission" date="2023-01" db="EMBL/GenBank/DDBJ databases">
        <title>Bacillus changyiensis sp. nov., isolated from a coastal deposit.</title>
        <authorList>
            <person name="Xiao G."/>
            <person name="Lai Q."/>
            <person name="Hu Z."/>
            <person name="Shao Z."/>
        </authorList>
    </citation>
    <scope>NUCLEOTIDE SEQUENCE [LARGE SCALE GENOMIC DNA]</scope>
    <source>
        <strain evidence="2 3">CLL-7-23</strain>
    </source>
</reference>
<dbReference type="Gene3D" id="2.30.30.240">
    <property type="entry name" value="PRC-barrel domain"/>
    <property type="match status" value="1"/>
</dbReference>
<dbReference type="InterPro" id="IPR011033">
    <property type="entry name" value="PRC_barrel-like_sf"/>
</dbReference>
<dbReference type="RefSeq" id="WP_271341496.1">
    <property type="nucleotide sequence ID" value="NZ_JAQKAB010000009.1"/>
</dbReference>